<feature type="signal peptide" evidence="2">
    <location>
        <begin position="1"/>
        <end position="19"/>
    </location>
</feature>
<protein>
    <submittedName>
        <fullName evidence="4">Uncharacterized protein</fullName>
    </submittedName>
</protein>
<dbReference type="WBParaSite" id="MBELARI_LOCUS15204">
    <property type="protein sequence ID" value="MBELARI_LOCUS15204"/>
    <property type="gene ID" value="MBELARI_LOCUS15204"/>
</dbReference>
<evidence type="ECO:0000313" key="3">
    <source>
        <dbReference type="Proteomes" id="UP000887575"/>
    </source>
</evidence>
<keyword evidence="3" id="KW-1185">Reference proteome</keyword>
<organism evidence="3 4">
    <name type="scientific">Mesorhabditis belari</name>
    <dbReference type="NCBI Taxonomy" id="2138241"/>
    <lineage>
        <taxon>Eukaryota</taxon>
        <taxon>Metazoa</taxon>
        <taxon>Ecdysozoa</taxon>
        <taxon>Nematoda</taxon>
        <taxon>Chromadorea</taxon>
        <taxon>Rhabditida</taxon>
        <taxon>Rhabditina</taxon>
        <taxon>Rhabditomorpha</taxon>
        <taxon>Rhabditoidea</taxon>
        <taxon>Rhabditidae</taxon>
        <taxon>Mesorhabditinae</taxon>
        <taxon>Mesorhabditis</taxon>
    </lineage>
</organism>
<feature type="transmembrane region" description="Helical" evidence="1">
    <location>
        <begin position="121"/>
        <end position="143"/>
    </location>
</feature>
<feature type="chain" id="PRO_5042119644" evidence="2">
    <location>
        <begin position="20"/>
        <end position="170"/>
    </location>
</feature>
<evidence type="ECO:0000313" key="4">
    <source>
        <dbReference type="WBParaSite" id="MBELARI_LOCUS15204"/>
    </source>
</evidence>
<name>A0AAF3ENB3_9BILA</name>
<accession>A0AAF3ENB3</accession>
<evidence type="ECO:0000256" key="1">
    <source>
        <dbReference type="SAM" id="Phobius"/>
    </source>
</evidence>
<keyword evidence="2" id="KW-0732">Signal</keyword>
<dbReference type="Proteomes" id="UP000887575">
    <property type="component" value="Unassembled WGS sequence"/>
</dbReference>
<keyword evidence="1" id="KW-0472">Membrane</keyword>
<evidence type="ECO:0000256" key="2">
    <source>
        <dbReference type="SAM" id="SignalP"/>
    </source>
</evidence>
<sequence length="170" mass="18061">MRLVFSFLYIAFLLSGVAAQGKHDKDNRSSIKTIATTISTISTISTTTTTTSTTTNVTIKTNTIASTASTLSNNTTTTNFNGSTTINGTIGMEINNTSSTKRTQVDIGSDGHPASKVGMQIALSVGIPIILIIFVCVIGYCGWKLYKKSDNLRSLPFIKNLGEKVGEGGR</sequence>
<keyword evidence="1" id="KW-1133">Transmembrane helix</keyword>
<keyword evidence="1" id="KW-0812">Transmembrane</keyword>
<proteinExistence type="predicted"/>
<dbReference type="AlphaFoldDB" id="A0AAF3ENB3"/>
<reference evidence="4" key="1">
    <citation type="submission" date="2024-02" db="UniProtKB">
        <authorList>
            <consortium name="WormBaseParasite"/>
        </authorList>
    </citation>
    <scope>IDENTIFICATION</scope>
</reference>